<dbReference type="GO" id="GO:1990456">
    <property type="term" value="P:mitochondrion-endoplasmic reticulum membrane tethering"/>
    <property type="evidence" value="ECO:0007669"/>
    <property type="project" value="TreeGrafter"/>
</dbReference>
<dbReference type="Pfam" id="PF26544">
    <property type="entry name" value="Mdm12"/>
    <property type="match status" value="2"/>
</dbReference>
<dbReference type="OrthoDB" id="3356905at2759"/>
<feature type="compositionally biased region" description="Polar residues" evidence="10">
    <location>
        <begin position="185"/>
        <end position="203"/>
    </location>
</feature>
<evidence type="ECO:0000256" key="6">
    <source>
        <dbReference type="ARBA" id="ARBA00023121"/>
    </source>
</evidence>
<keyword evidence="5" id="KW-0445">Lipid transport</keyword>
<keyword evidence="4 9" id="KW-0256">Endoplasmic reticulum</keyword>
<dbReference type="InterPro" id="IPR031468">
    <property type="entry name" value="SMP_LBD"/>
</dbReference>
<dbReference type="GO" id="GO:0045040">
    <property type="term" value="P:protein insertion into mitochondrial outer membrane"/>
    <property type="evidence" value="ECO:0007669"/>
    <property type="project" value="UniProtKB-UniRule"/>
</dbReference>
<keyword evidence="8 9" id="KW-0472">Membrane</keyword>
<gene>
    <name evidence="9" type="primary">MDM12</name>
    <name evidence="12" type="ORF">PIIN_07807</name>
</gene>
<organism evidence="12 13">
    <name type="scientific">Serendipita indica (strain DSM 11827)</name>
    <name type="common">Root endophyte fungus</name>
    <name type="synonym">Piriformospora indica</name>
    <dbReference type="NCBI Taxonomy" id="1109443"/>
    <lineage>
        <taxon>Eukaryota</taxon>
        <taxon>Fungi</taxon>
        <taxon>Dikarya</taxon>
        <taxon>Basidiomycota</taxon>
        <taxon>Agaricomycotina</taxon>
        <taxon>Agaricomycetes</taxon>
        <taxon>Sebacinales</taxon>
        <taxon>Serendipitaceae</taxon>
        <taxon>Serendipita</taxon>
    </lineage>
</organism>
<feature type="compositionally biased region" description="Polar residues" evidence="10">
    <location>
        <begin position="219"/>
        <end position="228"/>
    </location>
</feature>
<evidence type="ECO:0000313" key="13">
    <source>
        <dbReference type="Proteomes" id="UP000007148"/>
    </source>
</evidence>
<keyword evidence="7 9" id="KW-0496">Mitochondrion</keyword>
<accession>G4TRB0</accession>
<comment type="subcellular location">
    <subcellularLocation>
        <location evidence="1">Membrane</location>
    </subcellularLocation>
    <subcellularLocation>
        <location evidence="9">Mitochondrion outer membrane</location>
        <topology evidence="9">Peripheral membrane protein</topology>
        <orientation evidence="9">Cytoplasmic side</orientation>
    </subcellularLocation>
    <subcellularLocation>
        <location evidence="9">Endoplasmic reticulum membrane</location>
        <topology evidence="9">Peripheral membrane protein</topology>
        <orientation evidence="9">Cytoplasmic side</orientation>
    </subcellularLocation>
    <text evidence="9">The ERMES/MDM complex localizes to a few discrete foci (around 10 per single cell), that represent mitochondria-endoplasmic reticulum junctions. These foci are often found next to mtDNA nucleoids.</text>
</comment>
<dbReference type="STRING" id="1109443.G4TRB0"/>
<evidence type="ECO:0000256" key="9">
    <source>
        <dbReference type="HAMAP-Rule" id="MF_03104"/>
    </source>
</evidence>
<dbReference type="PROSITE" id="PS51847">
    <property type="entry name" value="SMP"/>
    <property type="match status" value="1"/>
</dbReference>
<dbReference type="CDD" id="cd21672">
    <property type="entry name" value="SMP_Mdm12"/>
    <property type="match status" value="1"/>
</dbReference>
<dbReference type="HOGENOM" id="CLU_026794_1_0_1"/>
<keyword evidence="2" id="KW-0813">Transport</keyword>
<sequence>MSIELDWSRLSTLSNRILALLNQHLETADRPSFLGPVTIDSFEFGEVAPDVTLVDIRDIYRDFLEEDEGSNSEDGSSSSEGEREGMRWDQRGEEGSYWKSGRQAQKPGHPTREETRDEDDFEWVSRRGAGQGVAETGPGYHPFPPHFRYGGTGSSGSLLDPSLPLEFGRSWSGPGIPGGTRVDHGTTSGHRSLFEPSNSSQPEDINIKDEKSSGRPKPTSITTNTIPQTIPVPTAAPPSDADTENDLQFHLRVIYNADMRISISTSLLLNYPTPLFMALPIQLTIVGFEFEAEVVVAYQNSRKRVHVCVLDDLNPYRPASASNPGDLADEHRSRFEDGSTPGMRILPHIFIESEIGQADKQVLRNVSRVERFIQDMIRSTLEDELVFPNFQTIVYDVPK</sequence>
<dbReference type="GO" id="GO:0008289">
    <property type="term" value="F:lipid binding"/>
    <property type="evidence" value="ECO:0007669"/>
    <property type="project" value="UniProtKB-KW"/>
</dbReference>
<evidence type="ECO:0000256" key="7">
    <source>
        <dbReference type="ARBA" id="ARBA00023128"/>
    </source>
</evidence>
<feature type="region of interest" description="Disordered" evidence="10">
    <location>
        <begin position="169"/>
        <end position="242"/>
    </location>
</feature>
<dbReference type="GO" id="GO:0005789">
    <property type="term" value="C:endoplasmic reticulum membrane"/>
    <property type="evidence" value="ECO:0007669"/>
    <property type="project" value="UniProtKB-SubCell"/>
</dbReference>
<evidence type="ECO:0000256" key="5">
    <source>
        <dbReference type="ARBA" id="ARBA00023055"/>
    </source>
</evidence>
<evidence type="ECO:0000259" key="11">
    <source>
        <dbReference type="PROSITE" id="PS51847"/>
    </source>
</evidence>
<comment type="function">
    <text evidence="9">Component of the ERMES/MDM complex, which serves as a molecular tether to connect the endoplasmic reticulum (ER) and mitochondria. Components of this complex are involved in the control of mitochondrial shape and protein biogenesis, and function in nonvesicular lipid trafficking between the ER and mitochondria. MDM12 is required for the interaction of the ER-resident membrane protein MMM1 and the outer mitochondrial membrane-resident beta-barrel protein MDM10. The MDM12-MMM1 subcomplex functions in the major beta-barrel assembly pathway that is responsible for biogenesis of all mitochondrial outer membrane beta-barrel proteins, and acts in a late step after the SAM complex. The MDM10-MDM12-MMM1 subcomplex further acts in the TOM40-specific pathway after the action of the MDM12-MMM1 complex. Essential for establishing and maintaining the structure of mitochondria and maintenance of mtDNA nucleoids.</text>
</comment>
<dbReference type="GO" id="GO:0015914">
    <property type="term" value="P:phospholipid transport"/>
    <property type="evidence" value="ECO:0007669"/>
    <property type="project" value="TreeGrafter"/>
</dbReference>
<comment type="caution">
    <text evidence="12">The sequence shown here is derived from an EMBL/GenBank/DDBJ whole genome shotgun (WGS) entry which is preliminary data.</text>
</comment>
<dbReference type="FunCoup" id="G4TRB0">
    <property type="interactions" value="35"/>
</dbReference>
<feature type="domain" description="SMP-LTD" evidence="11">
    <location>
        <begin position="1"/>
        <end position="396"/>
    </location>
</feature>
<dbReference type="InParanoid" id="G4TRB0"/>
<feature type="region of interest" description="Disordered" evidence="10">
    <location>
        <begin position="65"/>
        <end position="155"/>
    </location>
</feature>
<dbReference type="InterPro" id="IPR027532">
    <property type="entry name" value="Mdm12"/>
</dbReference>
<dbReference type="PANTHER" id="PTHR28204:SF1">
    <property type="entry name" value="MITOCHONDRIAL DISTRIBUTION AND MORPHOLOGY PROTEIN 12"/>
    <property type="match status" value="1"/>
</dbReference>
<dbReference type="AlphaFoldDB" id="G4TRB0"/>
<dbReference type="eggNOG" id="ENOG502QQS2">
    <property type="taxonomic scope" value="Eukaryota"/>
</dbReference>
<proteinExistence type="inferred from homology"/>
<dbReference type="Proteomes" id="UP000007148">
    <property type="component" value="Unassembled WGS sequence"/>
</dbReference>
<evidence type="ECO:0000256" key="4">
    <source>
        <dbReference type="ARBA" id="ARBA00022824"/>
    </source>
</evidence>
<comment type="similarity">
    <text evidence="9">Belongs to the MDM12 family.</text>
</comment>
<keyword evidence="6" id="KW-0446">Lipid-binding</keyword>
<keyword evidence="3 9" id="KW-1000">Mitochondrion outer membrane</keyword>
<dbReference type="GO" id="GO:0032865">
    <property type="term" value="C:ERMES complex"/>
    <property type="evidence" value="ECO:0007669"/>
    <property type="project" value="UniProtKB-UniRule"/>
</dbReference>
<evidence type="ECO:0000256" key="2">
    <source>
        <dbReference type="ARBA" id="ARBA00022448"/>
    </source>
</evidence>
<keyword evidence="13" id="KW-1185">Reference proteome</keyword>
<evidence type="ECO:0000256" key="1">
    <source>
        <dbReference type="ARBA" id="ARBA00004370"/>
    </source>
</evidence>
<protein>
    <recommendedName>
        <fullName evidence="9">Mitochondrial distribution and morphology protein 12</fullName>
    </recommendedName>
    <alternativeName>
        <fullName evidence="9">Mitochondrial inheritance component MDM12</fullName>
    </alternativeName>
</protein>
<dbReference type="EMBL" id="CAFZ01000258">
    <property type="protein sequence ID" value="CCA73853.1"/>
    <property type="molecule type" value="Genomic_DNA"/>
</dbReference>
<feature type="compositionally biased region" description="Basic and acidic residues" evidence="10">
    <location>
        <begin position="80"/>
        <end position="96"/>
    </location>
</feature>
<reference evidence="12 13" key="1">
    <citation type="journal article" date="2011" name="PLoS Pathog.">
        <title>Endophytic Life Strategies Decoded by Genome and Transcriptome Analyses of the Mutualistic Root Symbiont Piriformospora indica.</title>
        <authorList>
            <person name="Zuccaro A."/>
            <person name="Lahrmann U."/>
            <person name="Guldener U."/>
            <person name="Langen G."/>
            <person name="Pfiffi S."/>
            <person name="Biedenkopf D."/>
            <person name="Wong P."/>
            <person name="Samans B."/>
            <person name="Grimm C."/>
            <person name="Basiewicz M."/>
            <person name="Murat C."/>
            <person name="Martin F."/>
            <person name="Kogel K.H."/>
        </authorList>
    </citation>
    <scope>NUCLEOTIDE SEQUENCE [LARGE SCALE GENOMIC DNA]</scope>
    <source>
        <strain evidence="12 13">DSM 11827</strain>
    </source>
</reference>
<comment type="subunit">
    <text evidence="9">Component of the ER-mitochondria encounter structure (ERMES) or MDM complex, composed of MMM1, MDM10, MDM12 and MDM34. A MMM1 homodimer associates with one molecule of MDM12 on each side in a pairwise head-to-tail manner, and the SMP-LTD domains of MMM1 and MDM12 generate a continuous hydrophobic tunnel for phospholipid trafficking.</text>
</comment>
<dbReference type="PANTHER" id="PTHR28204">
    <property type="entry name" value="MITOCHONDRIAL DISTRIBUTION AND MORPHOLOGY PROTEIN 12"/>
    <property type="match status" value="1"/>
</dbReference>
<dbReference type="HAMAP" id="MF_03104">
    <property type="entry name" value="Mdm12"/>
    <property type="match status" value="1"/>
</dbReference>
<evidence type="ECO:0000313" key="12">
    <source>
        <dbReference type="EMBL" id="CCA73853.1"/>
    </source>
</evidence>
<evidence type="ECO:0000256" key="8">
    <source>
        <dbReference type="ARBA" id="ARBA00023136"/>
    </source>
</evidence>
<evidence type="ECO:0000256" key="10">
    <source>
        <dbReference type="SAM" id="MobiDB-lite"/>
    </source>
</evidence>
<dbReference type="OMA" id="AAWPSWI"/>
<evidence type="ECO:0000256" key="3">
    <source>
        <dbReference type="ARBA" id="ARBA00022787"/>
    </source>
</evidence>
<name>G4TRB0_SERID</name>